<sequence>MNPSQSKTALVVGAGIAGASVCYALSKQNIKTILLEQESSAAKKASGNPIGVVYPFLTKHKTPESEFSLLAFQYFLELWESLELGQRVPHVDGIHFLLDSNSAYDRYSHSLLSHCIPETLACLSKEPNSNLDALLFPKGKALSPVSLTKELIRIANPMEHYHSKLLSWEVNEGNGNLICQFEKEILHVDYLFLTQGYQFLADPKLQWIPMKQVRGQIVQIPSSIFQNQFSILYGDYLTADIGGERVLGASFDEFHLEEEPRPKETFDLWNGLQTKLPNLLKNWEEFDIQNFGTRVSYRTQSQDRHPVVGKLPNLSVLDTSIKYQNLFRKNAKTFEIPYFETVGILNGLGSRGLTHALLAAEILACDLLSQTLEISDTIKKALKPDRFLLRKWKRDELT</sequence>
<dbReference type="Gene3D" id="3.50.50.60">
    <property type="entry name" value="FAD/NAD(P)-binding domain"/>
    <property type="match status" value="1"/>
</dbReference>
<evidence type="ECO:0000256" key="8">
    <source>
        <dbReference type="ARBA" id="ARBA00023002"/>
    </source>
</evidence>
<keyword evidence="1" id="KW-0963">Cytoplasm</keyword>
<dbReference type="RefSeq" id="WP_265355430.1">
    <property type="nucleotide sequence ID" value="NZ_JAMQPS010000001.1"/>
</dbReference>
<dbReference type="Gene3D" id="3.30.9.10">
    <property type="entry name" value="D-Amino Acid Oxidase, subunit A, domain 2"/>
    <property type="match status" value="1"/>
</dbReference>
<dbReference type="GO" id="GO:0032259">
    <property type="term" value="P:methylation"/>
    <property type="evidence" value="ECO:0007669"/>
    <property type="project" value="UniProtKB-KW"/>
</dbReference>
<dbReference type="PANTHER" id="PTHR13847:SF283">
    <property type="entry name" value="TRNA 5-METHYLAMINOMETHYL-2-THIOURIDINE BIOSYNTHESIS BIFUNCTIONAL PROTEIN MNMC"/>
    <property type="match status" value="1"/>
</dbReference>
<proteinExistence type="predicted"/>
<dbReference type="SUPFAM" id="SSF51905">
    <property type="entry name" value="FAD/NAD(P)-binding domain"/>
    <property type="match status" value="1"/>
</dbReference>
<keyword evidence="2 11" id="KW-0489">Methyltransferase</keyword>
<keyword evidence="8" id="KW-0560">Oxidoreductase</keyword>
<protein>
    <submittedName>
        <fullName evidence="11">FAD-dependent 5-carboxymethylaminomethyl-2-thiouridine(34) oxidoreductase MnmC</fullName>
        <ecNumber evidence="11">2.1.1.61</ecNumber>
    </submittedName>
</protein>
<evidence type="ECO:0000256" key="2">
    <source>
        <dbReference type="ARBA" id="ARBA00022603"/>
    </source>
</evidence>
<keyword evidence="5" id="KW-0949">S-adenosyl-L-methionine</keyword>
<dbReference type="EMBL" id="JAMQQD010000002">
    <property type="protein sequence ID" value="MCW7515017.1"/>
    <property type="molecule type" value="Genomic_DNA"/>
</dbReference>
<accession>A0AAW5V224</accession>
<dbReference type="PANTHER" id="PTHR13847">
    <property type="entry name" value="SARCOSINE DEHYDROGENASE-RELATED"/>
    <property type="match status" value="1"/>
</dbReference>
<keyword evidence="9" id="KW-0511">Multifunctional enzyme</keyword>
<feature type="domain" description="FAD dependent oxidoreductase" evidence="10">
    <location>
        <begin position="10"/>
        <end position="364"/>
    </location>
</feature>
<dbReference type="AlphaFoldDB" id="A0AAW5V224"/>
<reference evidence="11" key="1">
    <citation type="submission" date="2022-06" db="EMBL/GenBank/DDBJ databases">
        <title>Leptospira isolates from biofilms formed at urban environments.</title>
        <authorList>
            <person name="Ribeiro P.S."/>
            <person name="Sousa T."/>
            <person name="Carvalho N."/>
            <person name="Aburjaile F."/>
            <person name="Neves F."/>
            <person name="Oliveira D."/>
            <person name="Blanco L."/>
            <person name="Lima J."/>
            <person name="Costa F."/>
            <person name="Brenig B."/>
            <person name="Soares S."/>
            <person name="Ramos R."/>
            <person name="Goes-Neto A."/>
            <person name="Matiuzzi M."/>
            <person name="Azevedo V."/>
            <person name="Ristow P."/>
        </authorList>
    </citation>
    <scope>NUCLEOTIDE SEQUENCE</scope>
    <source>
        <strain evidence="11">VSF7</strain>
    </source>
</reference>
<dbReference type="NCBIfam" id="TIGR03197">
    <property type="entry name" value="MnmC_Cterm"/>
    <property type="match status" value="1"/>
</dbReference>
<evidence type="ECO:0000256" key="4">
    <source>
        <dbReference type="ARBA" id="ARBA00022679"/>
    </source>
</evidence>
<gene>
    <name evidence="11" type="primary">mnmC</name>
    <name evidence="11" type="ORF">ND810_07600</name>
</gene>
<dbReference type="GO" id="GO:0016645">
    <property type="term" value="F:oxidoreductase activity, acting on the CH-NH group of donors"/>
    <property type="evidence" value="ECO:0007669"/>
    <property type="project" value="InterPro"/>
</dbReference>
<dbReference type="InterPro" id="IPR017610">
    <property type="entry name" value="tRNA_S-uridine_synth_MnmC_C"/>
</dbReference>
<keyword evidence="6" id="KW-0819">tRNA processing</keyword>
<evidence type="ECO:0000256" key="5">
    <source>
        <dbReference type="ARBA" id="ARBA00022691"/>
    </source>
</evidence>
<dbReference type="Pfam" id="PF01266">
    <property type="entry name" value="DAO"/>
    <property type="match status" value="1"/>
</dbReference>
<dbReference type="GO" id="GO:0008033">
    <property type="term" value="P:tRNA processing"/>
    <property type="evidence" value="ECO:0007669"/>
    <property type="project" value="UniProtKB-KW"/>
</dbReference>
<keyword evidence="7" id="KW-0274">FAD</keyword>
<keyword evidence="4 11" id="KW-0808">Transferase</keyword>
<evidence type="ECO:0000256" key="6">
    <source>
        <dbReference type="ARBA" id="ARBA00022694"/>
    </source>
</evidence>
<comment type="caution">
    <text evidence="11">The sequence shown here is derived from an EMBL/GenBank/DDBJ whole genome shotgun (WGS) entry which is preliminary data.</text>
</comment>
<evidence type="ECO:0000313" key="11">
    <source>
        <dbReference type="EMBL" id="MCW7515017.1"/>
    </source>
</evidence>
<evidence type="ECO:0000313" key="12">
    <source>
        <dbReference type="Proteomes" id="UP001209694"/>
    </source>
</evidence>
<dbReference type="GO" id="GO:0004808">
    <property type="term" value="F:tRNA (5-methylaminomethyl-2-thiouridylate)(34)-methyltransferase activity"/>
    <property type="evidence" value="ECO:0007669"/>
    <property type="project" value="UniProtKB-EC"/>
</dbReference>
<evidence type="ECO:0000256" key="7">
    <source>
        <dbReference type="ARBA" id="ARBA00022827"/>
    </source>
</evidence>
<name>A0AAW5V224_9LEPT</name>
<evidence type="ECO:0000256" key="9">
    <source>
        <dbReference type="ARBA" id="ARBA00023268"/>
    </source>
</evidence>
<keyword evidence="3" id="KW-0285">Flavoprotein</keyword>
<evidence type="ECO:0000259" key="10">
    <source>
        <dbReference type="Pfam" id="PF01266"/>
    </source>
</evidence>
<dbReference type="InterPro" id="IPR006076">
    <property type="entry name" value="FAD-dep_OxRdtase"/>
</dbReference>
<dbReference type="InterPro" id="IPR036188">
    <property type="entry name" value="FAD/NAD-bd_sf"/>
</dbReference>
<dbReference type="GO" id="GO:0005737">
    <property type="term" value="C:cytoplasm"/>
    <property type="evidence" value="ECO:0007669"/>
    <property type="project" value="TreeGrafter"/>
</dbReference>
<evidence type="ECO:0000256" key="1">
    <source>
        <dbReference type="ARBA" id="ARBA00022490"/>
    </source>
</evidence>
<evidence type="ECO:0000256" key="3">
    <source>
        <dbReference type="ARBA" id="ARBA00022630"/>
    </source>
</evidence>
<organism evidence="11 12">
    <name type="scientific">Leptospira levettii</name>
    <dbReference type="NCBI Taxonomy" id="2023178"/>
    <lineage>
        <taxon>Bacteria</taxon>
        <taxon>Pseudomonadati</taxon>
        <taxon>Spirochaetota</taxon>
        <taxon>Spirochaetia</taxon>
        <taxon>Leptospirales</taxon>
        <taxon>Leptospiraceae</taxon>
        <taxon>Leptospira</taxon>
    </lineage>
</organism>
<dbReference type="Proteomes" id="UP001209694">
    <property type="component" value="Unassembled WGS sequence"/>
</dbReference>
<dbReference type="EC" id="2.1.1.61" evidence="11"/>